<dbReference type="GO" id="GO:0015485">
    <property type="term" value="F:cholesterol binding"/>
    <property type="evidence" value="ECO:0007669"/>
    <property type="project" value="InterPro"/>
</dbReference>
<feature type="chain" id="PRO_5040514609" evidence="1">
    <location>
        <begin position="21"/>
        <end position="117"/>
    </location>
</feature>
<accession>A0A9P0F972</accession>
<feature type="signal peptide" evidence="1">
    <location>
        <begin position="1"/>
        <end position="20"/>
    </location>
</feature>
<dbReference type="InterPro" id="IPR036359">
    <property type="entry name" value="Thiol_cytolysin_sf"/>
</dbReference>
<dbReference type="AlphaFoldDB" id="A0A9P0F972"/>
<dbReference type="Proteomes" id="UP001152759">
    <property type="component" value="Chromosome 9"/>
</dbReference>
<keyword evidence="1" id="KW-0732">Signal</keyword>
<dbReference type="SUPFAM" id="SSF56978">
    <property type="entry name" value="Perfringolysin"/>
    <property type="match status" value="1"/>
</dbReference>
<evidence type="ECO:0000313" key="2">
    <source>
        <dbReference type="EMBL" id="CAH0395116.1"/>
    </source>
</evidence>
<reference evidence="2" key="1">
    <citation type="submission" date="2021-12" db="EMBL/GenBank/DDBJ databases">
        <authorList>
            <person name="King R."/>
        </authorList>
    </citation>
    <scope>NUCLEOTIDE SEQUENCE</scope>
</reference>
<keyword evidence="3" id="KW-1185">Reference proteome</keyword>
<organism evidence="2 3">
    <name type="scientific">Bemisia tabaci</name>
    <name type="common">Sweetpotato whitefly</name>
    <name type="synonym">Aleurodes tabaci</name>
    <dbReference type="NCBI Taxonomy" id="7038"/>
    <lineage>
        <taxon>Eukaryota</taxon>
        <taxon>Metazoa</taxon>
        <taxon>Ecdysozoa</taxon>
        <taxon>Arthropoda</taxon>
        <taxon>Hexapoda</taxon>
        <taxon>Insecta</taxon>
        <taxon>Pterygota</taxon>
        <taxon>Neoptera</taxon>
        <taxon>Paraneoptera</taxon>
        <taxon>Hemiptera</taxon>
        <taxon>Sternorrhyncha</taxon>
        <taxon>Aleyrodoidea</taxon>
        <taxon>Aleyrodidae</taxon>
        <taxon>Aleyrodinae</taxon>
        <taxon>Bemisia</taxon>
    </lineage>
</organism>
<evidence type="ECO:0000313" key="3">
    <source>
        <dbReference type="Proteomes" id="UP001152759"/>
    </source>
</evidence>
<sequence length="117" mass="12648">MNSAILCFVSIAILVSVTTAEEGSVSVTNSGGYVAFLEVEYILNGEKKNIKSKDYTLGSTETTTIPDGATNIVVSAQNYWFPGASKIIFSKQYSTPPNECFKVWGTALDPKYDSITC</sequence>
<dbReference type="Gene3D" id="2.60.40.1430">
    <property type="entry name" value="Perfringolysin, domain 4"/>
    <property type="match status" value="1"/>
</dbReference>
<name>A0A9P0F972_BEMTA</name>
<gene>
    <name evidence="2" type="ORF">BEMITA_LOCUS13343</name>
</gene>
<dbReference type="InterPro" id="IPR038700">
    <property type="entry name" value="Thiol_cytolys_C_sf"/>
</dbReference>
<proteinExistence type="predicted"/>
<evidence type="ECO:0000256" key="1">
    <source>
        <dbReference type="SAM" id="SignalP"/>
    </source>
</evidence>
<protein>
    <submittedName>
        <fullName evidence="2">Uncharacterized protein</fullName>
    </submittedName>
</protein>
<dbReference type="EMBL" id="OU963870">
    <property type="protein sequence ID" value="CAH0395116.1"/>
    <property type="molecule type" value="Genomic_DNA"/>
</dbReference>